<evidence type="ECO:0000313" key="1">
    <source>
        <dbReference type="EMBL" id="MBB5107526.1"/>
    </source>
</evidence>
<evidence type="ECO:0000313" key="2">
    <source>
        <dbReference type="Proteomes" id="UP000549009"/>
    </source>
</evidence>
<protein>
    <submittedName>
        <fullName evidence="1">Uncharacterized protein</fullName>
    </submittedName>
</protein>
<dbReference type="AlphaFoldDB" id="A0A7W8B0S0"/>
<keyword evidence="2" id="KW-1185">Reference proteome</keyword>
<name>A0A7W8B0S0_STRST</name>
<dbReference type="OrthoDB" id="3429377at2"/>
<accession>A0A7W8B0S0</accession>
<dbReference type="Proteomes" id="UP000549009">
    <property type="component" value="Unassembled WGS sequence"/>
</dbReference>
<dbReference type="RefSeq" id="WP_150512807.1">
    <property type="nucleotide sequence ID" value="NZ_BMSQ01000001.1"/>
</dbReference>
<gene>
    <name evidence="1" type="ORF">FHS40_006643</name>
</gene>
<reference evidence="1 2" key="1">
    <citation type="submission" date="2020-08" db="EMBL/GenBank/DDBJ databases">
        <title>Genomic Encyclopedia of Type Strains, Phase III (KMG-III): the genomes of soil and plant-associated and newly described type strains.</title>
        <authorList>
            <person name="Whitman W."/>
        </authorList>
    </citation>
    <scope>NUCLEOTIDE SEQUENCE [LARGE SCALE GENOMIC DNA]</scope>
    <source>
        <strain evidence="1 2">CECT 3146</strain>
    </source>
</reference>
<comment type="caution">
    <text evidence="1">The sequence shown here is derived from an EMBL/GenBank/DDBJ whole genome shotgun (WGS) entry which is preliminary data.</text>
</comment>
<dbReference type="EMBL" id="JACHJD010000014">
    <property type="protein sequence ID" value="MBB5107526.1"/>
    <property type="molecule type" value="Genomic_DNA"/>
</dbReference>
<sequence length="123" mass="13293">MNLNLRGQAVTRVCFDAALTVLTSGDCELRVETEAVLQVSAGDHVSFDPESPDIVAPHLVRLARDVITEAEVGRVGDLVIEFESGTKLTVQPDEEYEAWGLVGPKGERVTCMPGGEIAVWRGE</sequence>
<organism evidence="1 2">
    <name type="scientific">Streptomyces spectabilis</name>
    <dbReference type="NCBI Taxonomy" id="68270"/>
    <lineage>
        <taxon>Bacteria</taxon>
        <taxon>Bacillati</taxon>
        <taxon>Actinomycetota</taxon>
        <taxon>Actinomycetes</taxon>
        <taxon>Kitasatosporales</taxon>
        <taxon>Streptomycetaceae</taxon>
        <taxon>Streptomyces</taxon>
    </lineage>
</organism>
<dbReference type="Pfam" id="PF19686">
    <property type="entry name" value="DUF6188"/>
    <property type="match status" value="1"/>
</dbReference>
<dbReference type="InterPro" id="IPR046179">
    <property type="entry name" value="DUF6188"/>
</dbReference>
<proteinExistence type="predicted"/>